<evidence type="ECO:0000313" key="8">
    <source>
        <dbReference type="Proteomes" id="UP000028411"/>
    </source>
</evidence>
<protein>
    <recommendedName>
        <fullName evidence="5">3-oxoacyl-[acyl-carrier-protein] reductase</fullName>
        <ecNumber evidence="5">1.1.1.100</ecNumber>
    </recommendedName>
</protein>
<feature type="binding site" evidence="4">
    <location>
        <position position="186"/>
    </location>
    <ligand>
        <name>NADP(+)</name>
        <dbReference type="ChEBI" id="CHEBI:58349"/>
    </ligand>
</feature>
<dbReference type="eggNOG" id="COG1028">
    <property type="taxonomic scope" value="Bacteria"/>
</dbReference>
<dbReference type="GO" id="GO:0004316">
    <property type="term" value="F:3-oxoacyl-[acyl-carrier-protein] reductase (NADPH) activity"/>
    <property type="evidence" value="ECO:0007669"/>
    <property type="project" value="UniProtKB-UniRule"/>
</dbReference>
<dbReference type="Proteomes" id="UP000028411">
    <property type="component" value="Unassembled WGS sequence"/>
</dbReference>
<feature type="binding site" evidence="4">
    <location>
        <begin position="153"/>
        <end position="157"/>
    </location>
    <ligand>
        <name>NADP(+)</name>
        <dbReference type="ChEBI" id="CHEBI:58349"/>
    </ligand>
</feature>
<dbReference type="RefSeq" id="WP_037453612.1">
    <property type="nucleotide sequence ID" value="NZ_JFHR01000037.1"/>
</dbReference>
<dbReference type="InterPro" id="IPR011284">
    <property type="entry name" value="3oxo_ACP_reduc"/>
</dbReference>
<comment type="catalytic activity">
    <reaction evidence="5">
        <text>a (3R)-hydroxyacyl-[ACP] + NADP(+) = a 3-oxoacyl-[ACP] + NADPH + H(+)</text>
        <dbReference type="Rhea" id="RHEA:17397"/>
        <dbReference type="Rhea" id="RHEA-COMP:9916"/>
        <dbReference type="Rhea" id="RHEA-COMP:9945"/>
        <dbReference type="ChEBI" id="CHEBI:15378"/>
        <dbReference type="ChEBI" id="CHEBI:57783"/>
        <dbReference type="ChEBI" id="CHEBI:58349"/>
        <dbReference type="ChEBI" id="CHEBI:78776"/>
        <dbReference type="ChEBI" id="CHEBI:78827"/>
        <dbReference type="EC" id="1.1.1.100"/>
    </reaction>
</comment>
<dbReference type="CDD" id="cd05333">
    <property type="entry name" value="BKR_SDR_c"/>
    <property type="match status" value="1"/>
</dbReference>
<dbReference type="OrthoDB" id="9804774at2"/>
<dbReference type="InterPro" id="IPR050259">
    <property type="entry name" value="SDR"/>
</dbReference>
<feature type="active site" description="Proton acceptor" evidence="3">
    <location>
        <position position="153"/>
    </location>
</feature>
<dbReference type="PANTHER" id="PTHR42879">
    <property type="entry name" value="3-OXOACYL-(ACYL-CARRIER-PROTEIN) REDUCTASE"/>
    <property type="match status" value="1"/>
</dbReference>
<dbReference type="PATRIC" id="fig|46429.4.peg.3034"/>
<proteinExistence type="inferred from homology"/>
<accession>A0A081RBX5</accession>
<comment type="function">
    <text evidence="5">Catalyzes the NADPH-dependent reduction of beta-ketoacyl-ACP substrates to beta-hydroxyacyl-ACP products, the first reductive step in the elongation cycle of fatty acid biosynthesis.</text>
</comment>
<evidence type="ECO:0000256" key="3">
    <source>
        <dbReference type="PIRSR" id="PIRSR611284-1"/>
    </source>
</evidence>
<dbReference type="PRINTS" id="PR00081">
    <property type="entry name" value="GDHRDH"/>
</dbReference>
<keyword evidence="5" id="KW-0275">Fatty acid biosynthesis</keyword>
<dbReference type="InterPro" id="IPR002347">
    <property type="entry name" value="SDR_fam"/>
</dbReference>
<comment type="caution">
    <text evidence="7">The sequence shown here is derived from an EMBL/GenBank/DDBJ whole genome shotgun (WGS) entry which is preliminary data.</text>
</comment>
<dbReference type="FunFam" id="3.40.50.720:FF:000173">
    <property type="entry name" value="3-oxoacyl-[acyl-carrier protein] reductase"/>
    <property type="match status" value="1"/>
</dbReference>
<keyword evidence="5" id="KW-0443">Lipid metabolism</keyword>
<evidence type="ECO:0000256" key="5">
    <source>
        <dbReference type="RuleBase" id="RU366074"/>
    </source>
</evidence>
<comment type="subunit">
    <text evidence="5">Homotetramer.</text>
</comment>
<organism evidence="7 8">
    <name type="scientific">Sphingobium chlorophenolicum</name>
    <dbReference type="NCBI Taxonomy" id="46429"/>
    <lineage>
        <taxon>Bacteria</taxon>
        <taxon>Pseudomonadati</taxon>
        <taxon>Pseudomonadota</taxon>
        <taxon>Alphaproteobacteria</taxon>
        <taxon>Sphingomonadales</taxon>
        <taxon>Sphingomonadaceae</taxon>
        <taxon>Sphingobium</taxon>
    </lineage>
</organism>
<dbReference type="AlphaFoldDB" id="A0A081RBX5"/>
<gene>
    <name evidence="7" type="ORF">BV95_03059</name>
</gene>
<dbReference type="PRINTS" id="PR00080">
    <property type="entry name" value="SDRFAMILY"/>
</dbReference>
<feature type="binding site" evidence="4">
    <location>
        <position position="88"/>
    </location>
    <ligand>
        <name>NADP(+)</name>
        <dbReference type="ChEBI" id="CHEBI:58349"/>
    </ligand>
</feature>
<keyword evidence="5" id="KW-0444">Lipid biosynthesis</keyword>
<dbReference type="InterPro" id="IPR057326">
    <property type="entry name" value="KR_dom"/>
</dbReference>
<sequence>MFDLTGMTALVTGASGGIGSAIAKALAAQGATLALSGSNEEKLKAFAAELGGDHKILVCNLGDPAAVDALIPQAVEALGGKIDILINNAGITRDNLILRMKDEEWSDVISVNLEAAFRLARAAAKPMMKARFGRIISITSVVGVTGNPGQANYAASKAGIIGMSKSLGQELASRGITVNCVAPGFIRSAMTDALNDAQKGAILTKIPAGDLGAGEDIGAAVVYLASREAGYVTGQTLHVNGGMAMI</sequence>
<comment type="pathway">
    <text evidence="5">Lipid metabolism; fatty acid biosynthesis.</text>
</comment>
<dbReference type="PROSITE" id="PS00061">
    <property type="entry name" value="ADH_SHORT"/>
    <property type="match status" value="1"/>
</dbReference>
<dbReference type="EMBL" id="JFHR01000037">
    <property type="protein sequence ID" value="KEQ52698.1"/>
    <property type="molecule type" value="Genomic_DNA"/>
</dbReference>
<dbReference type="NCBIfam" id="TIGR01830">
    <property type="entry name" value="3oxo_ACP_reduc"/>
    <property type="match status" value="1"/>
</dbReference>
<evidence type="ECO:0000256" key="1">
    <source>
        <dbReference type="ARBA" id="ARBA00006484"/>
    </source>
</evidence>
<keyword evidence="5" id="KW-0276">Fatty acid metabolism</keyword>
<name>A0A081RBX5_SPHCR</name>
<evidence type="ECO:0000256" key="4">
    <source>
        <dbReference type="PIRSR" id="PIRSR611284-2"/>
    </source>
</evidence>
<dbReference type="SMART" id="SM00822">
    <property type="entry name" value="PKS_KR"/>
    <property type="match status" value="1"/>
</dbReference>
<evidence type="ECO:0000313" key="7">
    <source>
        <dbReference type="EMBL" id="KEQ52698.1"/>
    </source>
</evidence>
<dbReference type="Gene3D" id="3.40.50.720">
    <property type="entry name" value="NAD(P)-binding Rossmann-like Domain"/>
    <property type="match status" value="1"/>
</dbReference>
<evidence type="ECO:0000256" key="2">
    <source>
        <dbReference type="ARBA" id="ARBA00023002"/>
    </source>
</evidence>
<keyword evidence="4 5" id="KW-0521">NADP</keyword>
<dbReference type="Pfam" id="PF13561">
    <property type="entry name" value="adh_short_C2"/>
    <property type="match status" value="1"/>
</dbReference>
<dbReference type="NCBIfam" id="NF009466">
    <property type="entry name" value="PRK12826.1-2"/>
    <property type="match status" value="1"/>
</dbReference>
<evidence type="ECO:0000259" key="6">
    <source>
        <dbReference type="SMART" id="SM00822"/>
    </source>
</evidence>
<dbReference type="PANTHER" id="PTHR42879:SF2">
    <property type="entry name" value="3-OXOACYL-[ACYL-CARRIER-PROTEIN] REDUCTASE FABG"/>
    <property type="match status" value="1"/>
</dbReference>
<dbReference type="InterPro" id="IPR020904">
    <property type="entry name" value="Sc_DH/Rdtase_CS"/>
</dbReference>
<dbReference type="SUPFAM" id="SSF51735">
    <property type="entry name" value="NAD(P)-binding Rossmann-fold domains"/>
    <property type="match status" value="1"/>
</dbReference>
<dbReference type="GO" id="GO:0006633">
    <property type="term" value="P:fatty acid biosynthetic process"/>
    <property type="evidence" value="ECO:0007669"/>
    <property type="project" value="UniProtKB-UniPathway"/>
</dbReference>
<feature type="domain" description="Ketoreductase" evidence="6">
    <location>
        <begin position="7"/>
        <end position="189"/>
    </location>
</feature>
<reference evidence="7 8" key="1">
    <citation type="submission" date="2014-02" db="EMBL/GenBank/DDBJ databases">
        <title>Whole genome sequence of Sphingobium chlorophenolicum NBRC 16172.</title>
        <authorList>
            <person name="Gan H.M."/>
            <person name="Gan H.Y."/>
            <person name="Chew T.H."/>
            <person name="Savka M.A."/>
        </authorList>
    </citation>
    <scope>NUCLEOTIDE SEQUENCE [LARGE SCALE GENOMIC DNA]</scope>
    <source>
        <strain evidence="7 8">NBRC 16172</strain>
    </source>
</reference>
<keyword evidence="2 5" id="KW-0560">Oxidoreductase</keyword>
<dbReference type="InterPro" id="IPR036291">
    <property type="entry name" value="NAD(P)-bd_dom_sf"/>
</dbReference>
<dbReference type="EC" id="1.1.1.100" evidence="5"/>
<dbReference type="UniPathway" id="UPA00094"/>
<dbReference type="GO" id="GO:0051287">
    <property type="term" value="F:NAD binding"/>
    <property type="evidence" value="ECO:0007669"/>
    <property type="project" value="UniProtKB-UniRule"/>
</dbReference>
<comment type="similarity">
    <text evidence="1 5">Belongs to the short-chain dehydrogenases/reductases (SDR) family.</text>
</comment>